<dbReference type="Gene3D" id="3.30.70.330">
    <property type="match status" value="1"/>
</dbReference>
<dbReference type="SMART" id="SM00363">
    <property type="entry name" value="S4"/>
    <property type="match status" value="1"/>
</dbReference>
<name>A0ABT4DDE1_9CLOT</name>
<keyword evidence="4" id="KW-1185">Reference proteome</keyword>
<dbReference type="InterPro" id="IPR036986">
    <property type="entry name" value="S4_RNA-bd_sf"/>
</dbReference>
<evidence type="ECO:0000313" key="4">
    <source>
        <dbReference type="Proteomes" id="UP001144612"/>
    </source>
</evidence>
<dbReference type="InterPro" id="IPR012677">
    <property type="entry name" value="Nucleotide-bd_a/b_plait_sf"/>
</dbReference>
<sequence>MNKKEFIKSVDCEDKTLLSNIYDKVLLSNKINNNIYLNEFYPPTIWKSLQNISHSLNCEIGTFGVFRDSERRMISILIDEGQDYVFNYPLNLIKINNKSSFSNLEHSDYLGALMALGVKRGKFGDLIVHDDTCYVPVSNDICSYVIENLDKIGKCPCSVHILDLNEDIIPEYKFLEKTIITTSRRIDCVIAALCGISRNASVEFIKKGKVLLDYHKVDNKDRLLNEGVVITVRGYGKFKILENVGKTQKDRFKVKIKKYI</sequence>
<proteinExistence type="predicted"/>
<dbReference type="SUPFAM" id="SSF55174">
    <property type="entry name" value="Alpha-L RNA-binding motif"/>
    <property type="match status" value="1"/>
</dbReference>
<dbReference type="InterPro" id="IPR040591">
    <property type="entry name" value="RqcP2_RBD"/>
</dbReference>
<evidence type="ECO:0000259" key="2">
    <source>
        <dbReference type="SMART" id="SM00363"/>
    </source>
</evidence>
<dbReference type="RefSeq" id="WP_268062072.1">
    <property type="nucleotide sequence ID" value="NZ_JAPQFJ010000014.1"/>
</dbReference>
<dbReference type="CDD" id="cd00165">
    <property type="entry name" value="S4"/>
    <property type="match status" value="1"/>
</dbReference>
<evidence type="ECO:0000313" key="3">
    <source>
        <dbReference type="EMBL" id="MCY6959643.1"/>
    </source>
</evidence>
<dbReference type="EMBL" id="JAPQFJ010000014">
    <property type="protein sequence ID" value="MCY6959643.1"/>
    <property type="molecule type" value="Genomic_DNA"/>
</dbReference>
<feature type="domain" description="RNA-binding S4" evidence="2">
    <location>
        <begin position="184"/>
        <end position="246"/>
    </location>
</feature>
<comment type="caution">
    <text evidence="3">The sequence shown here is derived from an EMBL/GenBank/DDBJ whole genome shotgun (WGS) entry which is preliminary data.</text>
</comment>
<dbReference type="InterPro" id="IPR002942">
    <property type="entry name" value="S4_RNA-bd"/>
</dbReference>
<reference evidence="3" key="1">
    <citation type="submission" date="2022-12" db="EMBL/GenBank/DDBJ databases">
        <title>Clostridium sp. nov., isolated from industrial wastewater.</title>
        <authorList>
            <person name="Jiayan W."/>
        </authorList>
    </citation>
    <scope>NUCLEOTIDE SEQUENCE</scope>
    <source>
        <strain evidence="3">ZC22-4</strain>
    </source>
</reference>
<protein>
    <submittedName>
        <fullName evidence="3">YlmH/Sll1252 family protein</fullName>
    </submittedName>
</protein>
<dbReference type="PROSITE" id="PS50889">
    <property type="entry name" value="S4"/>
    <property type="match status" value="1"/>
</dbReference>
<evidence type="ECO:0000256" key="1">
    <source>
        <dbReference type="PROSITE-ProRule" id="PRU00182"/>
    </source>
</evidence>
<dbReference type="Proteomes" id="UP001144612">
    <property type="component" value="Unassembled WGS sequence"/>
</dbReference>
<dbReference type="Gene3D" id="3.10.290.10">
    <property type="entry name" value="RNA-binding S4 domain"/>
    <property type="match status" value="1"/>
</dbReference>
<keyword evidence="1" id="KW-0694">RNA-binding</keyword>
<dbReference type="Pfam" id="PF17774">
    <property type="entry name" value="YlmH_RBD"/>
    <property type="match status" value="1"/>
</dbReference>
<accession>A0ABT4DDE1</accession>
<gene>
    <name evidence="3" type="ORF">OW729_13565</name>
</gene>
<organism evidence="3 4">
    <name type="scientific">Clostridium brassicae</name>
    <dbReference type="NCBI Taxonomy" id="2999072"/>
    <lineage>
        <taxon>Bacteria</taxon>
        <taxon>Bacillati</taxon>
        <taxon>Bacillota</taxon>
        <taxon>Clostridia</taxon>
        <taxon>Eubacteriales</taxon>
        <taxon>Clostridiaceae</taxon>
        <taxon>Clostridium</taxon>
    </lineage>
</organism>